<reference evidence="1 2" key="1">
    <citation type="submission" date="2019-12" db="EMBL/GenBank/DDBJ databases">
        <authorList>
            <person name="Alioto T."/>
            <person name="Alioto T."/>
            <person name="Gomez Garrido J."/>
        </authorList>
    </citation>
    <scope>NUCLEOTIDE SEQUENCE [LARGE SCALE GENOMIC DNA]</scope>
</reference>
<feature type="non-terminal residue" evidence="1">
    <location>
        <position position="56"/>
    </location>
</feature>
<evidence type="ECO:0000313" key="2">
    <source>
        <dbReference type="Proteomes" id="UP000594638"/>
    </source>
</evidence>
<dbReference type="Proteomes" id="UP000594638">
    <property type="component" value="Unassembled WGS sequence"/>
</dbReference>
<comment type="caution">
    <text evidence="1">The sequence shown here is derived from an EMBL/GenBank/DDBJ whole genome shotgun (WGS) entry which is preliminary data.</text>
</comment>
<evidence type="ECO:0000313" key="1">
    <source>
        <dbReference type="EMBL" id="CAA2987892.1"/>
    </source>
</evidence>
<dbReference type="EMBL" id="CACTIH010003954">
    <property type="protein sequence ID" value="CAA2987892.1"/>
    <property type="molecule type" value="Genomic_DNA"/>
</dbReference>
<proteinExistence type="predicted"/>
<gene>
    <name evidence="1" type="ORF">OLEA9_A035225</name>
</gene>
<protein>
    <submittedName>
        <fullName evidence="1">Uncharacterized protein</fullName>
    </submittedName>
</protein>
<keyword evidence="2" id="KW-1185">Reference proteome</keyword>
<sequence>MVFGYVCCNLSLNGPLLKPTGDGQRRNDKVRDSQHPVLWRQRSYDFYYRTRLMLYL</sequence>
<name>A0A8S0S7B7_OLEEU</name>
<organism evidence="1 2">
    <name type="scientific">Olea europaea subsp. europaea</name>
    <dbReference type="NCBI Taxonomy" id="158383"/>
    <lineage>
        <taxon>Eukaryota</taxon>
        <taxon>Viridiplantae</taxon>
        <taxon>Streptophyta</taxon>
        <taxon>Embryophyta</taxon>
        <taxon>Tracheophyta</taxon>
        <taxon>Spermatophyta</taxon>
        <taxon>Magnoliopsida</taxon>
        <taxon>eudicotyledons</taxon>
        <taxon>Gunneridae</taxon>
        <taxon>Pentapetalae</taxon>
        <taxon>asterids</taxon>
        <taxon>lamiids</taxon>
        <taxon>Lamiales</taxon>
        <taxon>Oleaceae</taxon>
        <taxon>Oleeae</taxon>
        <taxon>Olea</taxon>
    </lineage>
</organism>
<dbReference type="Gramene" id="OE9A035225T1">
    <property type="protein sequence ID" value="OE9A035225C1"/>
    <property type="gene ID" value="OE9A035225"/>
</dbReference>
<accession>A0A8S0S7B7</accession>
<dbReference type="AlphaFoldDB" id="A0A8S0S7B7"/>